<dbReference type="KEGG" id="nai:NECAME_16021"/>
<sequence length="97" mass="11516">MWSAEFLDNVESSLRSSPLSNELADSWAREYTAEMPDIFSSMESEWETIQRNIALSQQEEAQKVENDIYVHQVRFILAPYTRFRSPFQILVVFFRNF</sequence>
<protein>
    <submittedName>
        <fullName evidence="1">Uncharacterized protein</fullName>
    </submittedName>
</protein>
<evidence type="ECO:0000313" key="1">
    <source>
        <dbReference type="EMBL" id="ETN86970.1"/>
    </source>
</evidence>
<keyword evidence="2" id="KW-1185">Reference proteome</keyword>
<dbReference type="EMBL" id="KI657466">
    <property type="protein sequence ID" value="ETN86970.1"/>
    <property type="molecule type" value="Genomic_DNA"/>
</dbReference>
<dbReference type="Proteomes" id="UP000053676">
    <property type="component" value="Unassembled WGS sequence"/>
</dbReference>
<organism evidence="1 2">
    <name type="scientific">Necator americanus</name>
    <name type="common">Human hookworm</name>
    <dbReference type="NCBI Taxonomy" id="51031"/>
    <lineage>
        <taxon>Eukaryota</taxon>
        <taxon>Metazoa</taxon>
        <taxon>Ecdysozoa</taxon>
        <taxon>Nematoda</taxon>
        <taxon>Chromadorea</taxon>
        <taxon>Rhabditida</taxon>
        <taxon>Rhabditina</taxon>
        <taxon>Rhabditomorpha</taxon>
        <taxon>Strongyloidea</taxon>
        <taxon>Ancylostomatidae</taxon>
        <taxon>Bunostominae</taxon>
        <taxon>Necator</taxon>
    </lineage>
</organism>
<dbReference type="AlphaFoldDB" id="W2TY27"/>
<name>W2TY27_NECAM</name>
<dbReference type="OrthoDB" id="5869794at2759"/>
<gene>
    <name evidence="1" type="ORF">NECAME_16021</name>
</gene>
<dbReference type="STRING" id="51031.W2TY27"/>
<reference evidence="2" key="1">
    <citation type="journal article" date="2014" name="Nat. Genet.">
        <title>Genome of the human hookworm Necator americanus.</title>
        <authorList>
            <person name="Tang Y.T."/>
            <person name="Gao X."/>
            <person name="Rosa B.A."/>
            <person name="Abubucker S."/>
            <person name="Hallsworth-Pepin K."/>
            <person name="Martin J."/>
            <person name="Tyagi R."/>
            <person name="Heizer E."/>
            <person name="Zhang X."/>
            <person name="Bhonagiri-Palsikar V."/>
            <person name="Minx P."/>
            <person name="Warren W.C."/>
            <person name="Wang Q."/>
            <person name="Zhan B."/>
            <person name="Hotez P.J."/>
            <person name="Sternberg P.W."/>
            <person name="Dougall A."/>
            <person name="Gaze S.T."/>
            <person name="Mulvenna J."/>
            <person name="Sotillo J."/>
            <person name="Ranganathan S."/>
            <person name="Rabelo E.M."/>
            <person name="Wilson R.K."/>
            <person name="Felgner P.L."/>
            <person name="Bethony J."/>
            <person name="Hawdon J.M."/>
            <person name="Gasser R.B."/>
            <person name="Loukas A."/>
            <person name="Mitreva M."/>
        </authorList>
    </citation>
    <scope>NUCLEOTIDE SEQUENCE [LARGE SCALE GENOMIC DNA]</scope>
</reference>
<proteinExistence type="predicted"/>
<accession>W2TY27</accession>
<evidence type="ECO:0000313" key="2">
    <source>
        <dbReference type="Proteomes" id="UP000053676"/>
    </source>
</evidence>